<dbReference type="OrthoDB" id="194358at2759"/>
<dbReference type="PANTHER" id="PTHR24189">
    <property type="entry name" value="MYOTROPHIN"/>
    <property type="match status" value="1"/>
</dbReference>
<dbReference type="Pfam" id="PF12796">
    <property type="entry name" value="Ank_2"/>
    <property type="match status" value="1"/>
</dbReference>
<comment type="caution">
    <text evidence="6">The sequence shown here is derived from an EMBL/GenBank/DDBJ whole genome shotgun (WGS) entry which is preliminary data.</text>
</comment>
<dbReference type="PANTHER" id="PTHR24189:SF50">
    <property type="entry name" value="ANKYRIN REPEAT AND SOCS BOX PROTEIN 2"/>
    <property type="match status" value="1"/>
</dbReference>
<accession>A0A2S7YMZ2</accession>
<dbReference type="InterPro" id="IPR002110">
    <property type="entry name" value="Ankyrin_rpt"/>
</dbReference>
<proteinExistence type="predicted"/>
<dbReference type="InterPro" id="IPR050745">
    <property type="entry name" value="Multifunctional_regulatory"/>
</dbReference>
<keyword evidence="2 3" id="KW-0040">ANK repeat</keyword>
<dbReference type="InterPro" id="IPR036770">
    <property type="entry name" value="Ankyrin_rpt-contain_sf"/>
</dbReference>
<dbReference type="PROSITE" id="PS50088">
    <property type="entry name" value="ANK_REPEAT"/>
    <property type="match status" value="1"/>
</dbReference>
<evidence type="ECO:0000313" key="6">
    <source>
        <dbReference type="EMBL" id="PQK17561.1"/>
    </source>
</evidence>
<keyword evidence="1" id="KW-0677">Repeat</keyword>
<evidence type="ECO:0000313" key="7">
    <source>
        <dbReference type="Proteomes" id="UP000237441"/>
    </source>
</evidence>
<evidence type="ECO:0000256" key="4">
    <source>
        <dbReference type="SAM" id="Coils"/>
    </source>
</evidence>
<keyword evidence="4" id="KW-0175">Coiled coil</keyword>
<evidence type="ECO:0000256" key="2">
    <source>
        <dbReference type="ARBA" id="ARBA00023043"/>
    </source>
</evidence>
<protein>
    <submittedName>
        <fullName evidence="6">Uncharacterized protein</fullName>
    </submittedName>
</protein>
<feature type="coiled-coil region" evidence="4">
    <location>
        <begin position="1683"/>
        <end position="1710"/>
    </location>
</feature>
<evidence type="ECO:0000256" key="1">
    <source>
        <dbReference type="ARBA" id="ARBA00022737"/>
    </source>
</evidence>
<gene>
    <name evidence="6" type="ORF">BB8028_0008g00700</name>
</gene>
<dbReference type="Gene3D" id="1.25.40.20">
    <property type="entry name" value="Ankyrin repeat-containing domain"/>
    <property type="match status" value="8"/>
</dbReference>
<dbReference type="SUPFAM" id="SSF48403">
    <property type="entry name" value="Ankyrin repeat"/>
    <property type="match status" value="4"/>
</dbReference>
<dbReference type="EMBL" id="JRHA01000008">
    <property type="protein sequence ID" value="PQK17561.1"/>
    <property type="molecule type" value="Genomic_DNA"/>
</dbReference>
<name>A0A2S7YMZ2_BEABA</name>
<sequence length="1848" mass="199314">MSPFTPNERQRRILQLSSEWGVTLPPAPEPLTKPLQNPTFKGPGDDDAAESLMQRRAADAAQLRPKGGLSRAFSTTNLKKGKHWDPREIVEVLATHVANNGSPGVAEALIEKLSAAGVDLSGNQKQKSSLLSRRKSVDLLTDRARLLRLATESGSLQMVQVLIPHADALAIDASIAVAIRRSNTPIVELLLRYGANVGEIADGQDAFRQVCAQHGQDPMIAMILSSAGRPSPATISQAMGDASRSGCLNNVLQLSRSTGDGNYKNGEALITAVNMGRRDIALAIIMGNRPPQPSSLNSAFNILHSHPSIGPATKLDIAELLLCAGATGEAPALALEQACKAQFDDMVCLLSSYNVSIEYNEASAIKYAIKNGEMELVEKLLSSAAPLSPQYASSCVGMIPKQASFDARNSLLMQLLHRGANGQALSQCLIDSAESGDLSSVDLLLNPRFPQQSHGTPNGSASPLSTHAVASADYRNGEALRTAVIRADVPLAQKILKARPSPQTIAAVFPLTRKLPVQERHQMVSLFLEGSLSGDCLHAALQDALAPPQAQRDENIIKQLLASGADINYNSGEGLVPLIKQMDLSLLSIMKASMSPQTAASRIPDAMKASDHRSRFEMVNIFLQAGATIGVSEVASATLETLSEKPVDMSLLRLLLETGSADVNGCEGAIMTKAIENSDPKVLQLVLFYGSPSESSITRALDALAPKLSNDVKKWKFEAVLSKLAKTIDLNRVLILEVQSIVEHKTLQPSLDILDILLNYNADPNAFNAAALCHAVIAADIPTITHLLQGRIKIRPASLGISLPHALSISDQSARRSVTQALIDAGAPPAEVNRALQHAIKAHTQDTALIELLSSKSDIGEGNVLSLAVEKESPELISILLKNASSSPQARSTALTRAMDIKTRNLRHDICKQLLACGVPADTASVALLVAARDGDVALGDTLIVHGASITKNNGQAIIEACRGGSIDVLKVLLKPDGQTSKQTLNEAFQAATEVRDLDKRAVVFEYLLRCGASGEFIDAQLQSAARYGESGESLLKVLLEAGADPNYNSGEAIVAATRSAFMNSLQLLLGIWDDGKNQKLPSQPTLVRALKTSWNLNRDTRYAVLEDLIRAGLQPSEDLHILLNDAVNEKDPEERLVRLLLDNGASATSNSCKTLVDAVQNMASSCLSLLLQREIAQKDINQAFNGAFTAETFANWFTSSGLETAQLLLDKGASGDALSQSLLLVMQKSTPETTDLADQFVQVLVSHGADVNYNRGLPLQQAASVANVEWTRKLLGRNPTSETLSLALHCIFDTALSEEEVLGLFKLFVEFRDGDAQVDVMLTLQGSEPVLVRAMRQYPRSSMILSTLLDTGYYHDQLTTFTLHSDVGEEKVTLLSWAIAQPQKRISTAVIKLLIERGAKVNVTSSLSGSTPLTLAILHRRPEVARLLLIEGAEVDVNDYMGRTPLSMATDMDGDVALQLMTSILAADPCRDDGSLHNAARELNLAAVKVLVKAGHDPDFPSTLHDGRSALGEVCLQAATTDDDDEMSPERERLIQKVMAFLIDAGSDLAIRSADGKPLLHLCFASHAPVPTTRALLKAGMWKHINKPFTRYTDDRYTYSPTMYVAKASPPLPRRDELLAVLRANRAADVFYATSASDAQPPDAIGLPDDLASMERARSARLARLAQESEEHAVTLSRRRELATVEQQIASTRAAMEDARLQRQHAEELAGVRARAQLEESIAATTLQRRLADQRTVTEAAMNRTRALAAAETDAEDKRHRKAVEWEGSINKERADAARALSAIRISEREALERIDRAAEQRVAKRIEAQRTLAESQERLAGRLANGTVGAGLDPRRQIGFVTEELN</sequence>
<evidence type="ECO:0000256" key="5">
    <source>
        <dbReference type="SAM" id="MobiDB-lite"/>
    </source>
</evidence>
<dbReference type="Proteomes" id="UP000237441">
    <property type="component" value="Unassembled WGS sequence"/>
</dbReference>
<dbReference type="PROSITE" id="PS50297">
    <property type="entry name" value="ANK_REP_REGION"/>
    <property type="match status" value="1"/>
</dbReference>
<organism evidence="6 7">
    <name type="scientific">Beauveria bassiana</name>
    <name type="common">White muscardine disease fungus</name>
    <name type="synonym">Tritirachium shiotae</name>
    <dbReference type="NCBI Taxonomy" id="176275"/>
    <lineage>
        <taxon>Eukaryota</taxon>
        <taxon>Fungi</taxon>
        <taxon>Dikarya</taxon>
        <taxon>Ascomycota</taxon>
        <taxon>Pezizomycotina</taxon>
        <taxon>Sordariomycetes</taxon>
        <taxon>Hypocreomycetidae</taxon>
        <taxon>Hypocreales</taxon>
        <taxon>Cordycipitaceae</taxon>
        <taxon>Beauveria</taxon>
    </lineage>
</organism>
<dbReference type="SMART" id="SM00248">
    <property type="entry name" value="ANK"/>
    <property type="match status" value="12"/>
</dbReference>
<evidence type="ECO:0000256" key="3">
    <source>
        <dbReference type="PROSITE-ProRule" id="PRU00023"/>
    </source>
</evidence>
<feature type="repeat" description="ANK" evidence="3">
    <location>
        <begin position="1409"/>
        <end position="1441"/>
    </location>
</feature>
<feature type="region of interest" description="Disordered" evidence="5">
    <location>
        <begin position="18"/>
        <end position="48"/>
    </location>
</feature>
<reference evidence="6 7" key="1">
    <citation type="submission" date="2016-07" db="EMBL/GenBank/DDBJ databases">
        <title>Comparative genomics of the entomopathogenic fungus Beauveria bassiana.</title>
        <authorList>
            <person name="Valero Jimenez C.A."/>
            <person name="Zwaan B.J."/>
            <person name="Van Kan J.A."/>
            <person name="Takken W."/>
            <person name="Debets A.J."/>
            <person name="Schoustra S.E."/>
            <person name="Koenraadt C.J."/>
        </authorList>
    </citation>
    <scope>NUCLEOTIDE SEQUENCE [LARGE SCALE GENOMIC DNA]</scope>
    <source>
        <strain evidence="6 7">ARSEF 8028</strain>
    </source>
</reference>